<comment type="caution">
    <text evidence="1">The sequence shown here is derived from an EMBL/GenBank/DDBJ whole genome shotgun (WGS) entry which is preliminary data.</text>
</comment>
<dbReference type="EMBL" id="AUZX01001117">
    <property type="protein sequence ID" value="EQD79888.1"/>
    <property type="molecule type" value="Genomic_DNA"/>
</dbReference>
<reference evidence="1" key="1">
    <citation type="submission" date="2013-08" db="EMBL/GenBank/DDBJ databases">
        <authorList>
            <person name="Mendez C."/>
            <person name="Richter M."/>
            <person name="Ferrer M."/>
            <person name="Sanchez J."/>
        </authorList>
    </citation>
    <scope>NUCLEOTIDE SEQUENCE</scope>
</reference>
<evidence type="ECO:0000313" key="1">
    <source>
        <dbReference type="EMBL" id="EQD79888.1"/>
    </source>
</evidence>
<proteinExistence type="predicted"/>
<reference evidence="1" key="2">
    <citation type="journal article" date="2014" name="ISME J.">
        <title>Microbial stratification in low pH oxic and suboxic macroscopic growths along an acid mine drainage.</title>
        <authorList>
            <person name="Mendez-Garcia C."/>
            <person name="Mesa V."/>
            <person name="Sprenger R.R."/>
            <person name="Richter M."/>
            <person name="Diez M.S."/>
            <person name="Solano J."/>
            <person name="Bargiela R."/>
            <person name="Golyshina O.V."/>
            <person name="Manteca A."/>
            <person name="Ramos J.L."/>
            <person name="Gallego J.R."/>
            <person name="Llorente I."/>
            <person name="Martins Dos Santos V.A."/>
            <person name="Jensen O.N."/>
            <person name="Pelaez A.I."/>
            <person name="Sanchez J."/>
            <person name="Ferrer M."/>
        </authorList>
    </citation>
    <scope>NUCLEOTIDE SEQUENCE</scope>
</reference>
<gene>
    <name evidence="1" type="ORF">B1A_01465</name>
</gene>
<accession>T1CEA4</accession>
<protein>
    <submittedName>
        <fullName evidence="1">Uncharacterized protein</fullName>
    </submittedName>
</protein>
<sequence>MTVIPVKRKSKNGNVYYNLIDERRVNGKVVQKYVGYLGKNPKAKNEIESEDILPYVTRLLRKGISQEEINEILKKIGIEYDAWPITRIIIENDLKMKKLFLKLK</sequence>
<dbReference type="AlphaFoldDB" id="T1CEA4"/>
<organism evidence="1">
    <name type="scientific">mine drainage metagenome</name>
    <dbReference type="NCBI Taxonomy" id="410659"/>
    <lineage>
        <taxon>unclassified sequences</taxon>
        <taxon>metagenomes</taxon>
        <taxon>ecological metagenomes</taxon>
    </lineage>
</organism>
<name>T1CEA4_9ZZZZ</name>